<dbReference type="AlphaFoldDB" id="A0A135THI8"/>
<evidence type="ECO:0000313" key="3">
    <source>
        <dbReference type="Proteomes" id="UP000070054"/>
    </source>
</evidence>
<keyword evidence="3" id="KW-1185">Reference proteome</keyword>
<protein>
    <submittedName>
        <fullName evidence="2">Uncharacterized protein</fullName>
    </submittedName>
</protein>
<gene>
    <name evidence="2" type="ORF">CNYM01_07892</name>
</gene>
<evidence type="ECO:0000313" key="2">
    <source>
        <dbReference type="EMBL" id="KXH47641.1"/>
    </source>
</evidence>
<dbReference type="Proteomes" id="UP000070054">
    <property type="component" value="Unassembled WGS sequence"/>
</dbReference>
<accession>A0A135THI8</accession>
<evidence type="ECO:0000256" key="1">
    <source>
        <dbReference type="SAM" id="MobiDB-lite"/>
    </source>
</evidence>
<proteinExistence type="predicted"/>
<reference evidence="2 3" key="1">
    <citation type="submission" date="2014-02" db="EMBL/GenBank/DDBJ databases">
        <title>The genome sequence of Colletotrichum nymphaeae SA-01.</title>
        <authorList>
            <person name="Baroncelli R."/>
            <person name="Thon M.R."/>
        </authorList>
    </citation>
    <scope>NUCLEOTIDE SEQUENCE [LARGE SCALE GENOMIC DNA]</scope>
    <source>
        <strain evidence="2 3">SA-01</strain>
    </source>
</reference>
<name>A0A135THI8_9PEZI</name>
<feature type="region of interest" description="Disordered" evidence="1">
    <location>
        <begin position="153"/>
        <end position="179"/>
    </location>
</feature>
<organism evidence="2 3">
    <name type="scientific">Colletotrichum nymphaeae SA-01</name>
    <dbReference type="NCBI Taxonomy" id="1460502"/>
    <lineage>
        <taxon>Eukaryota</taxon>
        <taxon>Fungi</taxon>
        <taxon>Dikarya</taxon>
        <taxon>Ascomycota</taxon>
        <taxon>Pezizomycotina</taxon>
        <taxon>Sordariomycetes</taxon>
        <taxon>Hypocreomycetidae</taxon>
        <taxon>Glomerellales</taxon>
        <taxon>Glomerellaceae</taxon>
        <taxon>Colletotrichum</taxon>
        <taxon>Colletotrichum acutatum species complex</taxon>
    </lineage>
</organism>
<comment type="caution">
    <text evidence="2">The sequence shown here is derived from an EMBL/GenBank/DDBJ whole genome shotgun (WGS) entry which is preliminary data.</text>
</comment>
<sequence>MIAHCWPDTPWLPINDVHFVAPRGQTSSRLQATACDEAASFTVLVLALSYPNAQQQTALFDPQRGWVRHEQPAYSSSTVAPLRRSTRGNKGNILEAPGPLFHCLLPLLACPASQLGSPIPYRTLQYTHTPRPGRIKEHHYAVHCSSSPLWARKEDHPGSLSPLPWIKTTSTPATTGDRL</sequence>
<feature type="compositionally biased region" description="Polar residues" evidence="1">
    <location>
        <begin position="167"/>
        <end position="179"/>
    </location>
</feature>
<dbReference type="EMBL" id="JEMN01001110">
    <property type="protein sequence ID" value="KXH47641.1"/>
    <property type="molecule type" value="Genomic_DNA"/>
</dbReference>